<dbReference type="OrthoDB" id="7869097at2759"/>
<feature type="domain" description="Thioredoxin" evidence="12">
    <location>
        <begin position="22"/>
        <end position="131"/>
    </location>
</feature>
<organism evidence="13 14">
    <name type="scientific">Acanthosepion pharaonis</name>
    <name type="common">Pharaoh cuttlefish</name>
    <name type="synonym">Sepia pharaonis</name>
    <dbReference type="NCBI Taxonomy" id="158019"/>
    <lineage>
        <taxon>Eukaryota</taxon>
        <taxon>Metazoa</taxon>
        <taxon>Spiralia</taxon>
        <taxon>Lophotrochozoa</taxon>
        <taxon>Mollusca</taxon>
        <taxon>Cephalopoda</taxon>
        <taxon>Coleoidea</taxon>
        <taxon>Decapodiformes</taxon>
        <taxon>Sepiida</taxon>
        <taxon>Sepiina</taxon>
        <taxon>Sepiidae</taxon>
        <taxon>Acanthosepion</taxon>
    </lineage>
</organism>
<feature type="transmembrane region" description="Helical" evidence="10">
    <location>
        <begin position="177"/>
        <end position="199"/>
    </location>
</feature>
<evidence type="ECO:0000256" key="5">
    <source>
        <dbReference type="ARBA" id="ARBA00022982"/>
    </source>
</evidence>
<evidence type="ECO:0000256" key="1">
    <source>
        <dbReference type="ARBA" id="ARBA00004389"/>
    </source>
</evidence>
<dbReference type="InterPro" id="IPR036249">
    <property type="entry name" value="Thioredoxin-like_sf"/>
</dbReference>
<dbReference type="AlphaFoldDB" id="A0A812DXC7"/>
<evidence type="ECO:0000256" key="6">
    <source>
        <dbReference type="ARBA" id="ARBA00022989"/>
    </source>
</evidence>
<evidence type="ECO:0000256" key="7">
    <source>
        <dbReference type="ARBA" id="ARBA00023157"/>
    </source>
</evidence>
<keyword evidence="2" id="KW-0813">Transport</keyword>
<dbReference type="PANTHER" id="PTHR46107">
    <property type="entry name" value="DUMPY: SHORTER THAN WILD-TYPE"/>
    <property type="match status" value="1"/>
</dbReference>
<feature type="chain" id="PRO_5033015428" evidence="11">
    <location>
        <begin position="26"/>
        <end position="279"/>
    </location>
</feature>
<comment type="subcellular location">
    <subcellularLocation>
        <location evidence="1">Endoplasmic reticulum membrane</location>
        <topology evidence="1">Single-pass membrane protein</topology>
    </subcellularLocation>
</comment>
<evidence type="ECO:0000256" key="10">
    <source>
        <dbReference type="SAM" id="Phobius"/>
    </source>
</evidence>
<dbReference type="Proteomes" id="UP000597762">
    <property type="component" value="Unassembled WGS sequence"/>
</dbReference>
<feature type="transmembrane region" description="Helical" evidence="10">
    <location>
        <begin position="146"/>
        <end position="165"/>
    </location>
</feature>
<reference evidence="13" key="1">
    <citation type="submission" date="2021-01" db="EMBL/GenBank/DDBJ databases">
        <authorList>
            <person name="Li R."/>
            <person name="Bekaert M."/>
        </authorList>
    </citation>
    <scope>NUCLEOTIDE SEQUENCE</scope>
    <source>
        <strain evidence="13">Farmed</strain>
    </source>
</reference>
<dbReference type="PROSITE" id="PS51352">
    <property type="entry name" value="THIOREDOXIN_2"/>
    <property type="match status" value="1"/>
</dbReference>
<evidence type="ECO:0000256" key="3">
    <source>
        <dbReference type="ARBA" id="ARBA00022729"/>
    </source>
</evidence>
<keyword evidence="6 10" id="KW-1133">Transmembrane helix</keyword>
<keyword evidence="4" id="KW-0256">Endoplasmic reticulum</keyword>
<feature type="compositionally biased region" description="Basic and acidic residues" evidence="9">
    <location>
        <begin position="266"/>
        <end position="279"/>
    </location>
</feature>
<keyword evidence="14" id="KW-1185">Reference proteome</keyword>
<dbReference type="SUPFAM" id="SSF52833">
    <property type="entry name" value="Thioredoxin-like"/>
    <property type="match status" value="1"/>
</dbReference>
<accession>A0A812DXC7</accession>
<evidence type="ECO:0000313" key="13">
    <source>
        <dbReference type="EMBL" id="CAE1309070.1"/>
    </source>
</evidence>
<dbReference type="InterPro" id="IPR013766">
    <property type="entry name" value="Thioredoxin_domain"/>
</dbReference>
<sequence length="279" mass="31726">MEVHVSTRALFVAVFLFSQTSVSLGRKSHTISLTDDNWRQLLEGEWMVEFMAPWCPACQSFKETWENYATWAEDLNINVAVVDVTNNPGLSGRFLVTSLPTIFHVKDGIFRQYQGPRITGDLISFIEDQRWNQVAAVNYWLTPDSLLMSALSLFFKAAMFIRSMYSTMTEVYGIPEWGCYVIFAVVTLLFGFLVGLILVCTVDLLLPASYFVPSQRPRPAPTPTDQIKEEMEKDDESDIIDDTNDIKGVETLRQRNPQAVASKISQNDKRCQEKLINKS</sequence>
<feature type="signal peptide" evidence="11">
    <location>
        <begin position="1"/>
        <end position="25"/>
    </location>
</feature>
<keyword evidence="3 11" id="KW-0732">Signal</keyword>
<keyword evidence="10 13" id="KW-0812">Transmembrane</keyword>
<evidence type="ECO:0000256" key="4">
    <source>
        <dbReference type="ARBA" id="ARBA00022824"/>
    </source>
</evidence>
<feature type="region of interest" description="Disordered" evidence="9">
    <location>
        <begin position="216"/>
        <end position="242"/>
    </location>
</feature>
<dbReference type="InterPro" id="IPR052454">
    <property type="entry name" value="TMX_domain-containing"/>
</dbReference>
<dbReference type="Gene3D" id="3.40.30.10">
    <property type="entry name" value="Glutaredoxin"/>
    <property type="match status" value="1"/>
</dbReference>
<dbReference type="Pfam" id="PF00085">
    <property type="entry name" value="Thioredoxin"/>
    <property type="match status" value="1"/>
</dbReference>
<feature type="region of interest" description="Disordered" evidence="9">
    <location>
        <begin position="259"/>
        <end position="279"/>
    </location>
</feature>
<gene>
    <name evidence="13" type="ORF">SPHA_60888</name>
</gene>
<proteinExistence type="predicted"/>
<keyword evidence="8" id="KW-0676">Redox-active center</keyword>
<evidence type="ECO:0000256" key="9">
    <source>
        <dbReference type="SAM" id="MobiDB-lite"/>
    </source>
</evidence>
<evidence type="ECO:0000256" key="11">
    <source>
        <dbReference type="SAM" id="SignalP"/>
    </source>
</evidence>
<feature type="compositionally biased region" description="Acidic residues" evidence="9">
    <location>
        <begin position="232"/>
        <end position="242"/>
    </location>
</feature>
<dbReference type="GO" id="GO:0005789">
    <property type="term" value="C:endoplasmic reticulum membrane"/>
    <property type="evidence" value="ECO:0007669"/>
    <property type="project" value="UniProtKB-SubCell"/>
</dbReference>
<keyword evidence="7" id="KW-1015">Disulfide bond</keyword>
<comment type="caution">
    <text evidence="13">The sequence shown here is derived from an EMBL/GenBank/DDBJ whole genome shotgun (WGS) entry which is preliminary data.</text>
</comment>
<dbReference type="EMBL" id="CAHIKZ030004259">
    <property type="protein sequence ID" value="CAE1309070.1"/>
    <property type="molecule type" value="Genomic_DNA"/>
</dbReference>
<dbReference type="PANTHER" id="PTHR46107:SF3">
    <property type="entry name" value="THIOREDOXIN DOMAIN-CONTAINING PROTEIN"/>
    <property type="match status" value="1"/>
</dbReference>
<evidence type="ECO:0000259" key="12">
    <source>
        <dbReference type="PROSITE" id="PS51352"/>
    </source>
</evidence>
<protein>
    <submittedName>
        <fullName evidence="13">Thioredoxin-related transmembrane protein 1</fullName>
    </submittedName>
</protein>
<name>A0A812DXC7_ACAPH</name>
<evidence type="ECO:0000313" key="14">
    <source>
        <dbReference type="Proteomes" id="UP000597762"/>
    </source>
</evidence>
<evidence type="ECO:0000256" key="2">
    <source>
        <dbReference type="ARBA" id="ARBA00022448"/>
    </source>
</evidence>
<keyword evidence="10" id="KW-0472">Membrane</keyword>
<dbReference type="GO" id="GO:0015036">
    <property type="term" value="F:disulfide oxidoreductase activity"/>
    <property type="evidence" value="ECO:0007669"/>
    <property type="project" value="TreeGrafter"/>
</dbReference>
<evidence type="ECO:0000256" key="8">
    <source>
        <dbReference type="ARBA" id="ARBA00023284"/>
    </source>
</evidence>
<keyword evidence="5" id="KW-0249">Electron transport</keyword>